<sequence>MLTAKIEAAIATLNQPVNAEEADKGWTDESKKAILHFFVNLQNDVRADRKIEYTGLARGLDTWGIQGGALYESLIDIINNTNSKLT</sequence>
<accession>A0A2W5N100</accession>
<name>A0A2W5N100_9BACT</name>
<gene>
    <name evidence="1" type="ORF">DI551_09855</name>
</gene>
<evidence type="ECO:0000313" key="1">
    <source>
        <dbReference type="EMBL" id="PZQ44585.1"/>
    </source>
</evidence>
<protein>
    <submittedName>
        <fullName evidence="1">Uncharacterized protein</fullName>
    </submittedName>
</protein>
<dbReference type="AlphaFoldDB" id="A0A2W5N100"/>
<evidence type="ECO:0000313" key="2">
    <source>
        <dbReference type="Proteomes" id="UP000249417"/>
    </source>
</evidence>
<comment type="caution">
    <text evidence="1">The sequence shown here is derived from an EMBL/GenBank/DDBJ whole genome shotgun (WGS) entry which is preliminary data.</text>
</comment>
<organism evidence="1 2">
    <name type="scientific">Micavibrio aeruginosavorus</name>
    <dbReference type="NCBI Taxonomy" id="349221"/>
    <lineage>
        <taxon>Bacteria</taxon>
        <taxon>Pseudomonadati</taxon>
        <taxon>Bdellovibrionota</taxon>
        <taxon>Bdellovibrionia</taxon>
        <taxon>Bdellovibrionales</taxon>
        <taxon>Pseudobdellovibrionaceae</taxon>
        <taxon>Micavibrio</taxon>
    </lineage>
</organism>
<dbReference type="EMBL" id="QFQB01000086">
    <property type="protein sequence ID" value="PZQ44585.1"/>
    <property type="molecule type" value="Genomic_DNA"/>
</dbReference>
<proteinExistence type="predicted"/>
<dbReference type="Proteomes" id="UP000249417">
    <property type="component" value="Unassembled WGS sequence"/>
</dbReference>
<reference evidence="1 2" key="1">
    <citation type="submission" date="2017-08" db="EMBL/GenBank/DDBJ databases">
        <title>Infants hospitalized years apart are colonized by the same room-sourced microbial strains.</title>
        <authorList>
            <person name="Brooks B."/>
            <person name="Olm M.R."/>
            <person name="Firek B.A."/>
            <person name="Baker R."/>
            <person name="Thomas B.C."/>
            <person name="Morowitz M.J."/>
            <person name="Banfield J.F."/>
        </authorList>
    </citation>
    <scope>NUCLEOTIDE SEQUENCE [LARGE SCALE GENOMIC DNA]</scope>
    <source>
        <strain evidence="1">S2_005_002_R2_29</strain>
    </source>
</reference>